<reference evidence="5" key="1">
    <citation type="submission" date="2016-10" db="EMBL/GenBank/DDBJ databases">
        <authorList>
            <person name="Varghese N."/>
            <person name="Submissions S."/>
        </authorList>
    </citation>
    <scope>NUCLEOTIDE SEQUENCE [LARGE SCALE GENOMIC DNA]</scope>
    <source>
        <strain evidence="5">SP</strain>
    </source>
</reference>
<dbReference type="GO" id="GO:0005975">
    <property type="term" value="P:carbohydrate metabolic process"/>
    <property type="evidence" value="ECO:0007669"/>
    <property type="project" value="InterPro"/>
</dbReference>
<dbReference type="SUPFAM" id="SSF51445">
    <property type="entry name" value="(Trans)glycosidases"/>
    <property type="match status" value="1"/>
</dbReference>
<dbReference type="Gene3D" id="3.40.50.1700">
    <property type="entry name" value="Glycoside hydrolase family 3 C-terminal domain"/>
    <property type="match status" value="1"/>
</dbReference>
<dbReference type="FunFam" id="2.60.40.10:FF:000495">
    <property type="entry name" value="Periplasmic beta-glucosidase"/>
    <property type="match status" value="1"/>
</dbReference>
<evidence type="ECO:0000313" key="4">
    <source>
        <dbReference type="EMBL" id="SDZ57272.1"/>
    </source>
</evidence>
<dbReference type="EMBL" id="FNPI01000018">
    <property type="protein sequence ID" value="SDZ57272.1"/>
    <property type="molecule type" value="Genomic_DNA"/>
</dbReference>
<evidence type="ECO:0000259" key="3">
    <source>
        <dbReference type="SMART" id="SM01217"/>
    </source>
</evidence>
<dbReference type="InterPro" id="IPR001764">
    <property type="entry name" value="Glyco_hydro_3_N"/>
</dbReference>
<protein>
    <submittedName>
        <fullName evidence="4">Beta-glucosidase</fullName>
    </submittedName>
</protein>
<dbReference type="Gene3D" id="2.60.40.10">
    <property type="entry name" value="Immunoglobulins"/>
    <property type="match status" value="1"/>
</dbReference>
<dbReference type="STRING" id="1503961.SAMN05421736_11853"/>
<dbReference type="Gene3D" id="3.20.20.300">
    <property type="entry name" value="Glycoside hydrolase, family 3, N-terminal domain"/>
    <property type="match status" value="1"/>
</dbReference>
<dbReference type="InterPro" id="IPR050288">
    <property type="entry name" value="Cellulose_deg_GH3"/>
</dbReference>
<sequence length="818" mass="91748">MKTINELIEMMTIEEKAALLAGTEFWKTNKIPRLSIPAMYMTDGPCGLRKQGEKADHLGLNSSEETTSFPTGATAASSWNVANVRKMGQAIAQECHHFGVNMLLGPAVNIKRNPRCGRNFEYFSEDPYLSGEFGAAFVEGVQGEGIGVSVKHFAVNNNENYRFMGDSIVDERALREIYLKAFETIVKRTQPTTVMCAYNKVNGTYCAENKKLLTDILRTEWGFTGAVVSDWGAVSDRIAGVVAGMDLEMPGDCRYFRKSIIEAVGNGELSEQDLNAAVRNILQLIQRTSGVKQGIGFDKDAHHQLSGEIAADSAVLMKNNGSLPLKGKQEYLIIGDLFENMRYQGAGSSLINPAKLTTPKAAFAERKIAYQFVRGYRESEIEPEEAFEKEALAYAEQYDTILFFGGQTDYTESEGYDRENIRLPANQLSLLEKLAKLKKTIIFVMFGGSPVELPFERDVAAILNMYLPGQAGGLAVTQLLFGDRSPSGKLAETWMETYADVPFGDDYVTQKNELYKESIYVGYRYFDKQFGKGVKYPFGYGLSYTEFEYANIAVTTHGNKVTASCLVTNIGEYEGAEVVQLYVAHRDSEVFKAEKELRAFAKVNLKPGEQARVSMDFDRADLAYYHVSEKKWVVENGHYDILIAASSQDIRLSETFVVEGEEDIPCPYKPETLPSYYNPERLTELDNAEFETLLGNALPQEENTGILTMDSRLDELRRSFIGRIFYHAVVGVGKKQFKRSQQLPEGAERDMERKNGMFLMKMMPNNSIRSMSVSSSGRFDYHVAKGLIEMINGRLFRGFQSIFKKDRLPPLPKDTKRL</sequence>
<dbReference type="InterPro" id="IPR026891">
    <property type="entry name" value="Fn3-like"/>
</dbReference>
<proteinExistence type="inferred from homology"/>
<keyword evidence="5" id="KW-1185">Reference proteome</keyword>
<dbReference type="InterPro" id="IPR036962">
    <property type="entry name" value="Glyco_hydro_3_N_sf"/>
</dbReference>
<dbReference type="InterPro" id="IPR036881">
    <property type="entry name" value="Glyco_hydro_3_C_sf"/>
</dbReference>
<gene>
    <name evidence="4" type="ORF">SAMN05421736_11853</name>
</gene>
<dbReference type="PANTHER" id="PTHR42715">
    <property type="entry name" value="BETA-GLUCOSIDASE"/>
    <property type="match status" value="1"/>
</dbReference>
<organism evidence="4 5">
    <name type="scientific">Evansella caseinilytica</name>
    <dbReference type="NCBI Taxonomy" id="1503961"/>
    <lineage>
        <taxon>Bacteria</taxon>
        <taxon>Bacillati</taxon>
        <taxon>Bacillota</taxon>
        <taxon>Bacilli</taxon>
        <taxon>Bacillales</taxon>
        <taxon>Bacillaceae</taxon>
        <taxon>Evansella</taxon>
    </lineage>
</organism>
<dbReference type="OrthoDB" id="9805821at2"/>
<name>A0A1H3U4I5_9BACI</name>
<dbReference type="Proteomes" id="UP000198935">
    <property type="component" value="Unassembled WGS sequence"/>
</dbReference>
<keyword evidence="2" id="KW-0378">Hydrolase</keyword>
<accession>A0A1H3U4I5</accession>
<dbReference type="GO" id="GO:0008422">
    <property type="term" value="F:beta-glucosidase activity"/>
    <property type="evidence" value="ECO:0007669"/>
    <property type="project" value="UniProtKB-ARBA"/>
</dbReference>
<dbReference type="InterPro" id="IPR013783">
    <property type="entry name" value="Ig-like_fold"/>
</dbReference>
<dbReference type="PRINTS" id="PR00133">
    <property type="entry name" value="GLHYDRLASE3"/>
</dbReference>
<dbReference type="InterPro" id="IPR002772">
    <property type="entry name" value="Glyco_hydro_3_C"/>
</dbReference>
<dbReference type="SMART" id="SM01217">
    <property type="entry name" value="Fn3_like"/>
    <property type="match status" value="1"/>
</dbReference>
<dbReference type="SUPFAM" id="SSF52279">
    <property type="entry name" value="Beta-D-glucan exohydrolase, C-terminal domain"/>
    <property type="match status" value="1"/>
</dbReference>
<feature type="domain" description="Fibronectin type III-like" evidence="3">
    <location>
        <begin position="577"/>
        <end position="647"/>
    </location>
</feature>
<dbReference type="Pfam" id="PF01915">
    <property type="entry name" value="Glyco_hydro_3_C"/>
    <property type="match status" value="1"/>
</dbReference>
<evidence type="ECO:0000256" key="2">
    <source>
        <dbReference type="ARBA" id="ARBA00022801"/>
    </source>
</evidence>
<dbReference type="Pfam" id="PF14310">
    <property type="entry name" value="Fn3-like"/>
    <property type="match status" value="1"/>
</dbReference>
<evidence type="ECO:0000256" key="1">
    <source>
        <dbReference type="ARBA" id="ARBA00005336"/>
    </source>
</evidence>
<dbReference type="PANTHER" id="PTHR42715:SF10">
    <property type="entry name" value="BETA-GLUCOSIDASE"/>
    <property type="match status" value="1"/>
</dbReference>
<dbReference type="Pfam" id="PF00933">
    <property type="entry name" value="Glyco_hydro_3"/>
    <property type="match status" value="1"/>
</dbReference>
<comment type="similarity">
    <text evidence="1">Belongs to the glycosyl hydrolase 3 family.</text>
</comment>
<dbReference type="AlphaFoldDB" id="A0A1H3U4I5"/>
<evidence type="ECO:0000313" key="5">
    <source>
        <dbReference type="Proteomes" id="UP000198935"/>
    </source>
</evidence>
<dbReference type="InterPro" id="IPR017853">
    <property type="entry name" value="GH"/>
</dbReference>